<dbReference type="InterPro" id="IPR050109">
    <property type="entry name" value="HTH-type_TetR-like_transc_reg"/>
</dbReference>
<keyword evidence="8" id="KW-1185">Reference proteome</keyword>
<evidence type="ECO:0000256" key="4">
    <source>
        <dbReference type="ARBA" id="ARBA00023163"/>
    </source>
</evidence>
<dbReference type="EMBL" id="JAKXMK010000019">
    <property type="protein sequence ID" value="MCH6168409.1"/>
    <property type="molecule type" value="Genomic_DNA"/>
</dbReference>
<keyword evidence="3 5" id="KW-0238">DNA-binding</keyword>
<comment type="caution">
    <text evidence="7">The sequence shown here is derived from an EMBL/GenBank/DDBJ whole genome shotgun (WGS) entry which is preliminary data.</text>
</comment>
<dbReference type="InterPro" id="IPR009057">
    <property type="entry name" value="Homeodomain-like_sf"/>
</dbReference>
<evidence type="ECO:0000256" key="1">
    <source>
        <dbReference type="ARBA" id="ARBA00022491"/>
    </source>
</evidence>
<dbReference type="InterPro" id="IPR039538">
    <property type="entry name" value="BetI_C"/>
</dbReference>
<dbReference type="Proteomes" id="UP001299970">
    <property type="component" value="Unassembled WGS sequence"/>
</dbReference>
<feature type="DNA-binding region" description="H-T-H motif" evidence="5">
    <location>
        <begin position="31"/>
        <end position="50"/>
    </location>
</feature>
<dbReference type="RefSeq" id="WP_241039047.1">
    <property type="nucleotide sequence ID" value="NZ_BAAAJF010000055.1"/>
</dbReference>
<gene>
    <name evidence="7" type="ORF">MMF94_22180</name>
</gene>
<dbReference type="PANTHER" id="PTHR30055">
    <property type="entry name" value="HTH-TYPE TRANSCRIPTIONAL REGULATOR RUTR"/>
    <property type="match status" value="1"/>
</dbReference>
<evidence type="ECO:0000256" key="2">
    <source>
        <dbReference type="ARBA" id="ARBA00023015"/>
    </source>
</evidence>
<dbReference type="PROSITE" id="PS50977">
    <property type="entry name" value="HTH_TETR_2"/>
    <property type="match status" value="1"/>
</dbReference>
<accession>A0ABS9TIQ2</accession>
<feature type="domain" description="HTH tetR-type" evidence="6">
    <location>
        <begin position="8"/>
        <end position="68"/>
    </location>
</feature>
<organism evidence="7 8">
    <name type="scientific">Pseudonocardia alaniniphila</name>
    <dbReference type="NCBI Taxonomy" id="75291"/>
    <lineage>
        <taxon>Bacteria</taxon>
        <taxon>Bacillati</taxon>
        <taxon>Actinomycetota</taxon>
        <taxon>Actinomycetes</taxon>
        <taxon>Pseudonocardiales</taxon>
        <taxon>Pseudonocardiaceae</taxon>
        <taxon>Pseudonocardia</taxon>
    </lineage>
</organism>
<evidence type="ECO:0000313" key="8">
    <source>
        <dbReference type="Proteomes" id="UP001299970"/>
    </source>
</evidence>
<name>A0ABS9TIQ2_9PSEU</name>
<keyword evidence="1" id="KW-0678">Repressor</keyword>
<dbReference type="SUPFAM" id="SSF46689">
    <property type="entry name" value="Homeodomain-like"/>
    <property type="match status" value="1"/>
</dbReference>
<keyword evidence="4" id="KW-0804">Transcription</keyword>
<evidence type="ECO:0000256" key="3">
    <source>
        <dbReference type="ARBA" id="ARBA00023125"/>
    </source>
</evidence>
<dbReference type="InterPro" id="IPR001647">
    <property type="entry name" value="HTH_TetR"/>
</dbReference>
<dbReference type="Pfam" id="PF00440">
    <property type="entry name" value="TetR_N"/>
    <property type="match status" value="1"/>
</dbReference>
<dbReference type="Gene3D" id="1.10.357.10">
    <property type="entry name" value="Tetracycline Repressor, domain 2"/>
    <property type="match status" value="1"/>
</dbReference>
<keyword evidence="2" id="KW-0805">Transcription regulation</keyword>
<evidence type="ECO:0000259" key="6">
    <source>
        <dbReference type="PROSITE" id="PS50977"/>
    </source>
</evidence>
<protein>
    <submittedName>
        <fullName evidence="7">TetR family transcriptional regulator C-terminal domain-containing protein</fullName>
    </submittedName>
</protein>
<proteinExistence type="predicted"/>
<dbReference type="PANTHER" id="PTHR30055:SF234">
    <property type="entry name" value="HTH-TYPE TRANSCRIPTIONAL REGULATOR BETI"/>
    <property type="match status" value="1"/>
</dbReference>
<evidence type="ECO:0000256" key="5">
    <source>
        <dbReference type="PROSITE-ProRule" id="PRU00335"/>
    </source>
</evidence>
<dbReference type="Pfam" id="PF13977">
    <property type="entry name" value="TetR_C_6"/>
    <property type="match status" value="1"/>
</dbReference>
<evidence type="ECO:0000313" key="7">
    <source>
        <dbReference type="EMBL" id="MCH6168409.1"/>
    </source>
</evidence>
<reference evidence="7 8" key="1">
    <citation type="submission" date="2022-03" db="EMBL/GenBank/DDBJ databases">
        <title>Pseudonocardia alaer sp. nov., a novel actinomycete isolated from reed forest soil.</title>
        <authorList>
            <person name="Wang L."/>
        </authorList>
    </citation>
    <scope>NUCLEOTIDE SEQUENCE [LARGE SCALE GENOMIC DNA]</scope>
    <source>
        <strain evidence="7 8">Y-16303</strain>
    </source>
</reference>
<dbReference type="InterPro" id="IPR036271">
    <property type="entry name" value="Tet_transcr_reg_TetR-rel_C_sf"/>
</dbReference>
<dbReference type="SUPFAM" id="SSF48498">
    <property type="entry name" value="Tetracyclin repressor-like, C-terminal domain"/>
    <property type="match status" value="1"/>
</dbReference>
<sequence>MPKRVDHQAQRARIADALMRVAAQQGLEAVSLRHVAAEAGVSTGMVQHYFHTKDEMMVFALEMVGRSVQARLATAAPDDVPGPRGLVRALLVQMLPLDEERAAEGRVALAFFAHAAVRPHVAAELRENTGVLRAFFADQIRAAGRVSDPEVAATALLALVDGLGVHVLGGHYSPEHALAVLDAQLDTVFGPQDQV</sequence>